<dbReference type="PANTHER" id="PTHR35333:SF3">
    <property type="entry name" value="BETA-LACTAMASE-TYPE TRANSPEPTIDASE FOLD CONTAINING PROTEIN"/>
    <property type="match status" value="1"/>
</dbReference>
<proteinExistence type="predicted"/>
<dbReference type="InterPro" id="IPR000871">
    <property type="entry name" value="Beta-lactam_class-A"/>
</dbReference>
<accession>A0A430B240</accession>
<dbReference type="Gene3D" id="3.40.710.10">
    <property type="entry name" value="DD-peptidase/beta-lactamase superfamily"/>
    <property type="match status" value="1"/>
</dbReference>
<dbReference type="SUPFAM" id="SSF56601">
    <property type="entry name" value="beta-lactamase/transpeptidase-like"/>
    <property type="match status" value="1"/>
</dbReference>
<sequence length="279" mass="30891">MSFFNQEKKNETAVLESSDIKISSQTIETKDETVATTNTTEQLVIETSDDTEKEVLDDSGLLANAAQVSYGVYYFNNDTYISNNNNAPMVSASVIKVFIMSYIYEKGIGLQVTSAGESLSSLTQRMIQSSDNHATNTIIDYLGMDVLNQYFEESGYFDTQIQRKMLDEQARSLGKENYTSLNDTMSFLKKIYQNKDSAPYSLMLEVMAGQQIRTKIPRKLPANIVVANKTGELPAVENDIGLVLSVPDPFAIVVLSNNVSSSEGMRDAIGNFALNALRE</sequence>
<dbReference type="GO" id="GO:0008800">
    <property type="term" value="F:beta-lactamase activity"/>
    <property type="evidence" value="ECO:0007669"/>
    <property type="project" value="InterPro"/>
</dbReference>
<dbReference type="AlphaFoldDB" id="A0A430B240"/>
<dbReference type="GO" id="GO:0030655">
    <property type="term" value="P:beta-lactam antibiotic catabolic process"/>
    <property type="evidence" value="ECO:0007669"/>
    <property type="project" value="InterPro"/>
</dbReference>
<name>A0A430B240_9ENTE</name>
<dbReference type="EMBL" id="NGKA01000003">
    <property type="protein sequence ID" value="RSU14403.1"/>
    <property type="molecule type" value="Genomic_DNA"/>
</dbReference>
<comment type="caution">
    <text evidence="2">The sequence shown here is derived from an EMBL/GenBank/DDBJ whole genome shotgun (WGS) entry which is preliminary data.</text>
</comment>
<keyword evidence="3" id="KW-1185">Reference proteome</keyword>
<evidence type="ECO:0000259" key="1">
    <source>
        <dbReference type="Pfam" id="PF13354"/>
    </source>
</evidence>
<dbReference type="InterPro" id="IPR045155">
    <property type="entry name" value="Beta-lactam_cat"/>
</dbReference>
<dbReference type="InterPro" id="IPR012338">
    <property type="entry name" value="Beta-lactam/transpept-like"/>
</dbReference>
<dbReference type="OrthoDB" id="9775096at2"/>
<dbReference type="PANTHER" id="PTHR35333">
    <property type="entry name" value="BETA-LACTAMASE"/>
    <property type="match status" value="1"/>
</dbReference>
<organism evidence="2 3">
    <name type="scientific">Vagococcus elongatus</name>
    <dbReference type="NCBI Taxonomy" id="180344"/>
    <lineage>
        <taxon>Bacteria</taxon>
        <taxon>Bacillati</taxon>
        <taxon>Bacillota</taxon>
        <taxon>Bacilli</taxon>
        <taxon>Lactobacillales</taxon>
        <taxon>Enterococcaceae</taxon>
        <taxon>Vagococcus</taxon>
    </lineage>
</organism>
<reference evidence="2 3" key="1">
    <citation type="submission" date="2017-05" db="EMBL/GenBank/DDBJ databases">
        <title>Vagococcus spp. assemblies.</title>
        <authorList>
            <person name="Gulvik C.A."/>
        </authorList>
    </citation>
    <scope>NUCLEOTIDE SEQUENCE [LARGE SCALE GENOMIC DNA]</scope>
    <source>
        <strain evidence="2 3">CCUG 51432</strain>
    </source>
</reference>
<protein>
    <recommendedName>
        <fullName evidence="1">Beta-lactamase class A catalytic domain-containing protein</fullName>
    </recommendedName>
</protein>
<dbReference type="Pfam" id="PF13354">
    <property type="entry name" value="Beta-lactamase2"/>
    <property type="match status" value="1"/>
</dbReference>
<dbReference type="GO" id="GO:0046677">
    <property type="term" value="P:response to antibiotic"/>
    <property type="evidence" value="ECO:0007669"/>
    <property type="project" value="InterPro"/>
</dbReference>
<evidence type="ECO:0000313" key="2">
    <source>
        <dbReference type="EMBL" id="RSU14403.1"/>
    </source>
</evidence>
<evidence type="ECO:0000313" key="3">
    <source>
        <dbReference type="Proteomes" id="UP000287605"/>
    </source>
</evidence>
<feature type="domain" description="Beta-lactamase class A catalytic" evidence="1">
    <location>
        <begin position="117"/>
        <end position="255"/>
    </location>
</feature>
<gene>
    <name evidence="2" type="ORF">CBF29_03390</name>
</gene>
<dbReference type="Proteomes" id="UP000287605">
    <property type="component" value="Unassembled WGS sequence"/>
</dbReference>